<organism evidence="5 6">
    <name type="scientific">Mastacembelus armatus</name>
    <name type="common">zig-zag eel</name>
    <dbReference type="NCBI Taxonomy" id="205130"/>
    <lineage>
        <taxon>Eukaryota</taxon>
        <taxon>Metazoa</taxon>
        <taxon>Chordata</taxon>
        <taxon>Craniata</taxon>
        <taxon>Vertebrata</taxon>
        <taxon>Euteleostomi</taxon>
        <taxon>Actinopterygii</taxon>
        <taxon>Neopterygii</taxon>
        <taxon>Teleostei</taxon>
        <taxon>Neoteleostei</taxon>
        <taxon>Acanthomorphata</taxon>
        <taxon>Anabantaria</taxon>
        <taxon>Synbranchiformes</taxon>
        <taxon>Mastacembelidae</taxon>
        <taxon>Mastacembelus</taxon>
    </lineage>
</organism>
<evidence type="ECO:0000256" key="2">
    <source>
        <dbReference type="ARBA" id="ARBA00022801"/>
    </source>
</evidence>
<evidence type="ECO:0000256" key="1">
    <source>
        <dbReference type="ARBA" id="ARBA00022741"/>
    </source>
</evidence>
<keyword evidence="6" id="KW-1185">Reference proteome</keyword>
<reference evidence="5" key="2">
    <citation type="submission" date="2025-09" db="UniProtKB">
        <authorList>
            <consortium name="Ensembl"/>
        </authorList>
    </citation>
    <scope>IDENTIFICATION</scope>
</reference>
<dbReference type="SUPFAM" id="SSF54197">
    <property type="entry name" value="HIT-like"/>
    <property type="match status" value="1"/>
</dbReference>
<dbReference type="PANTHER" id="PTHR12486:SF5">
    <property type="entry name" value="ADENOSINE 5'-MONOPHOSPHORAMIDASE HINT3"/>
    <property type="match status" value="1"/>
</dbReference>
<sequence>MGTQEASSTEECPFCHIANNRTDREILLSDDVLVCFRDVKPGATHHYLVVPRTHINNCKSLQRDDIPLVERMEKMGRSVLEKNKDGFPCASFLFCSPPPPPCSGSSQCYDHQVTASLWVTVLLVHHSRQCAFSAQDTWQGQMKNNNLIYC</sequence>
<dbReference type="Ensembl" id="ENSMAMT00000031176.2">
    <property type="protein sequence ID" value="ENSMAMP00000030385.1"/>
    <property type="gene ID" value="ENSMAMG00000020482.2"/>
</dbReference>
<reference evidence="5" key="1">
    <citation type="submission" date="2025-08" db="UniProtKB">
        <authorList>
            <consortium name="Ensembl"/>
        </authorList>
    </citation>
    <scope>IDENTIFICATION</scope>
</reference>
<comment type="catalytic activity">
    <reaction evidence="3">
        <text>adenosine 5'-phosphoramidate + H2O = NH4(+) + AMP</text>
        <dbReference type="Rhea" id="RHEA:67916"/>
        <dbReference type="ChEBI" id="CHEBI:15377"/>
        <dbReference type="ChEBI" id="CHEBI:28938"/>
        <dbReference type="ChEBI" id="CHEBI:57890"/>
        <dbReference type="ChEBI" id="CHEBI:456215"/>
    </reaction>
</comment>
<keyword evidence="1" id="KW-0547">Nucleotide-binding</keyword>
<evidence type="ECO:0000256" key="3">
    <source>
        <dbReference type="ARBA" id="ARBA00024472"/>
    </source>
</evidence>
<dbReference type="Pfam" id="PF11969">
    <property type="entry name" value="DcpS_C"/>
    <property type="match status" value="1"/>
</dbReference>
<accession>A0A3Q3STM7</accession>
<proteinExistence type="inferred from homology"/>
<name>A0A3Q3STM7_9TELE</name>
<dbReference type="STRING" id="205130.ENSMAMP00000030385"/>
<dbReference type="Gene3D" id="3.30.428.10">
    <property type="entry name" value="HIT-like"/>
    <property type="match status" value="1"/>
</dbReference>
<protein>
    <submittedName>
        <fullName evidence="5">Histidine triad nucleotide-binding protein 3-like</fullName>
    </submittedName>
</protein>
<comment type="similarity">
    <text evidence="4">Belongs to the HINT family.</text>
</comment>
<dbReference type="GO" id="GO:0016787">
    <property type="term" value="F:hydrolase activity"/>
    <property type="evidence" value="ECO:0007669"/>
    <property type="project" value="UniProtKB-KW"/>
</dbReference>
<evidence type="ECO:0000313" key="6">
    <source>
        <dbReference type="Proteomes" id="UP000261640"/>
    </source>
</evidence>
<dbReference type="GO" id="GO:0000166">
    <property type="term" value="F:nucleotide binding"/>
    <property type="evidence" value="ECO:0007669"/>
    <property type="project" value="UniProtKB-KW"/>
</dbReference>
<evidence type="ECO:0000313" key="5">
    <source>
        <dbReference type="Ensembl" id="ENSMAMP00000030385.1"/>
    </source>
</evidence>
<dbReference type="PANTHER" id="PTHR12486">
    <property type="entry name" value="APRATAXIN-RELATED"/>
    <property type="match status" value="1"/>
</dbReference>
<evidence type="ECO:0000256" key="4">
    <source>
        <dbReference type="ARBA" id="ARBA00025764"/>
    </source>
</evidence>
<dbReference type="InterPro" id="IPR036265">
    <property type="entry name" value="HIT-like_sf"/>
</dbReference>
<keyword evidence="2" id="KW-0378">Hydrolase</keyword>
<dbReference type="InParanoid" id="A0A3Q3STM7"/>
<dbReference type="Proteomes" id="UP000261640">
    <property type="component" value="Unplaced"/>
</dbReference>
<dbReference type="GeneTree" id="ENSGT00510000047616"/>
<dbReference type="AlphaFoldDB" id="A0A3Q3STM7"/>